<proteinExistence type="predicted"/>
<reference evidence="1 2" key="1">
    <citation type="submission" date="2019-05" db="EMBL/GenBank/DDBJ databases">
        <title>Another draft genome of Portunus trituberculatus and its Hox gene families provides insights of decapod evolution.</title>
        <authorList>
            <person name="Jeong J.-H."/>
            <person name="Song I."/>
            <person name="Kim S."/>
            <person name="Choi T."/>
            <person name="Kim D."/>
            <person name="Ryu S."/>
            <person name="Kim W."/>
        </authorList>
    </citation>
    <scope>NUCLEOTIDE SEQUENCE [LARGE SCALE GENOMIC DNA]</scope>
    <source>
        <tissue evidence="1">Muscle</tissue>
    </source>
</reference>
<accession>A0A5B7ESU0</accession>
<evidence type="ECO:0000313" key="2">
    <source>
        <dbReference type="Proteomes" id="UP000324222"/>
    </source>
</evidence>
<keyword evidence="2" id="KW-1185">Reference proteome</keyword>
<sequence>MANFANLKLHGSLNSTIKFAIKSAASPSQLIQTLRASAGWVCIERPGIVQVTSGVGATEL</sequence>
<organism evidence="1 2">
    <name type="scientific">Portunus trituberculatus</name>
    <name type="common">Swimming crab</name>
    <name type="synonym">Neptunus trituberculatus</name>
    <dbReference type="NCBI Taxonomy" id="210409"/>
    <lineage>
        <taxon>Eukaryota</taxon>
        <taxon>Metazoa</taxon>
        <taxon>Ecdysozoa</taxon>
        <taxon>Arthropoda</taxon>
        <taxon>Crustacea</taxon>
        <taxon>Multicrustacea</taxon>
        <taxon>Malacostraca</taxon>
        <taxon>Eumalacostraca</taxon>
        <taxon>Eucarida</taxon>
        <taxon>Decapoda</taxon>
        <taxon>Pleocyemata</taxon>
        <taxon>Brachyura</taxon>
        <taxon>Eubrachyura</taxon>
        <taxon>Portunoidea</taxon>
        <taxon>Portunidae</taxon>
        <taxon>Portuninae</taxon>
        <taxon>Portunus</taxon>
    </lineage>
</organism>
<dbReference type="EMBL" id="VSRR010003930">
    <property type="protein sequence ID" value="MPC37950.1"/>
    <property type="molecule type" value="Genomic_DNA"/>
</dbReference>
<name>A0A5B7ESU0_PORTR</name>
<protein>
    <submittedName>
        <fullName evidence="1">Uncharacterized protein</fullName>
    </submittedName>
</protein>
<dbReference type="AlphaFoldDB" id="A0A5B7ESU0"/>
<gene>
    <name evidence="1" type="ORF">E2C01_031446</name>
</gene>
<comment type="caution">
    <text evidence="1">The sequence shown here is derived from an EMBL/GenBank/DDBJ whole genome shotgun (WGS) entry which is preliminary data.</text>
</comment>
<evidence type="ECO:0000313" key="1">
    <source>
        <dbReference type="EMBL" id="MPC37950.1"/>
    </source>
</evidence>
<dbReference type="Proteomes" id="UP000324222">
    <property type="component" value="Unassembled WGS sequence"/>
</dbReference>